<protein>
    <recommendedName>
        <fullName evidence="3">histidine kinase</fullName>
        <ecNumber evidence="3">2.7.13.3</ecNumber>
    </recommendedName>
</protein>
<keyword evidence="5" id="KW-0808">Transferase</keyword>
<dbReference type="SUPFAM" id="SSF55874">
    <property type="entry name" value="ATPase domain of HSP90 chaperone/DNA topoisomerase II/histidine kinase"/>
    <property type="match status" value="1"/>
</dbReference>
<feature type="transmembrane region" description="Helical" evidence="9">
    <location>
        <begin position="177"/>
        <end position="199"/>
    </location>
</feature>
<evidence type="ECO:0000256" key="4">
    <source>
        <dbReference type="ARBA" id="ARBA00022553"/>
    </source>
</evidence>
<evidence type="ECO:0000259" key="10">
    <source>
        <dbReference type="PROSITE" id="PS50109"/>
    </source>
</evidence>
<dbReference type="RefSeq" id="WP_133403621.1">
    <property type="nucleotide sequence ID" value="NZ_SMTK01000003.1"/>
</dbReference>
<feature type="domain" description="Histidine kinase" evidence="10">
    <location>
        <begin position="355"/>
        <end position="569"/>
    </location>
</feature>
<evidence type="ECO:0000256" key="7">
    <source>
        <dbReference type="ARBA" id="ARBA00023012"/>
    </source>
</evidence>
<dbReference type="InterPro" id="IPR036890">
    <property type="entry name" value="HATPase_C_sf"/>
</dbReference>
<keyword evidence="6" id="KW-0418">Kinase</keyword>
<evidence type="ECO:0000256" key="8">
    <source>
        <dbReference type="SAM" id="MobiDB-lite"/>
    </source>
</evidence>
<dbReference type="EC" id="2.7.13.3" evidence="3"/>
<dbReference type="GO" id="GO:0005886">
    <property type="term" value="C:plasma membrane"/>
    <property type="evidence" value="ECO:0007669"/>
    <property type="project" value="UniProtKB-SubCell"/>
</dbReference>
<dbReference type="Pfam" id="PF00512">
    <property type="entry name" value="HisKA"/>
    <property type="match status" value="1"/>
</dbReference>
<dbReference type="Gene3D" id="3.30.450.20">
    <property type="entry name" value="PAS domain"/>
    <property type="match status" value="1"/>
</dbReference>
<evidence type="ECO:0000256" key="1">
    <source>
        <dbReference type="ARBA" id="ARBA00000085"/>
    </source>
</evidence>
<keyword evidence="4" id="KW-0597">Phosphoprotein</keyword>
<comment type="catalytic activity">
    <reaction evidence="1">
        <text>ATP + protein L-histidine = ADP + protein N-phospho-L-histidine.</text>
        <dbReference type="EC" id="2.7.13.3"/>
    </reaction>
</comment>
<evidence type="ECO:0000256" key="5">
    <source>
        <dbReference type="ARBA" id="ARBA00022679"/>
    </source>
</evidence>
<comment type="caution">
    <text evidence="11">The sequence shown here is derived from an EMBL/GenBank/DDBJ whole genome shotgun (WGS) entry which is preliminary data.</text>
</comment>
<dbReference type="CDD" id="cd00082">
    <property type="entry name" value="HisKA"/>
    <property type="match status" value="1"/>
</dbReference>
<feature type="transmembrane region" description="Helical" evidence="9">
    <location>
        <begin position="120"/>
        <end position="137"/>
    </location>
</feature>
<feature type="compositionally biased region" description="Pro residues" evidence="8">
    <location>
        <begin position="8"/>
        <end position="21"/>
    </location>
</feature>
<dbReference type="PANTHER" id="PTHR43711">
    <property type="entry name" value="TWO-COMPONENT HISTIDINE KINASE"/>
    <property type="match status" value="1"/>
</dbReference>
<dbReference type="Proteomes" id="UP000295411">
    <property type="component" value="Unassembled WGS sequence"/>
</dbReference>
<dbReference type="AlphaFoldDB" id="A0A4R5TW39"/>
<dbReference type="InterPro" id="IPR005467">
    <property type="entry name" value="His_kinase_dom"/>
</dbReference>
<keyword evidence="12" id="KW-1185">Reference proteome</keyword>
<comment type="subcellular location">
    <subcellularLocation>
        <location evidence="2">Cell membrane</location>
    </subcellularLocation>
</comment>
<dbReference type="Gene3D" id="3.30.565.10">
    <property type="entry name" value="Histidine kinase-like ATPase, C-terminal domain"/>
    <property type="match status" value="1"/>
</dbReference>
<feature type="transmembrane region" description="Helical" evidence="9">
    <location>
        <begin position="41"/>
        <end position="63"/>
    </location>
</feature>
<proteinExistence type="predicted"/>
<dbReference type="Pfam" id="PF02518">
    <property type="entry name" value="HATPase_c"/>
    <property type="match status" value="1"/>
</dbReference>
<evidence type="ECO:0000313" key="12">
    <source>
        <dbReference type="Proteomes" id="UP000295411"/>
    </source>
</evidence>
<organism evidence="11 12">
    <name type="scientific">Arthrobacter crusticola</name>
    <dbReference type="NCBI Taxonomy" id="2547960"/>
    <lineage>
        <taxon>Bacteria</taxon>
        <taxon>Bacillati</taxon>
        <taxon>Actinomycetota</taxon>
        <taxon>Actinomycetes</taxon>
        <taxon>Micrococcales</taxon>
        <taxon>Micrococcaceae</taxon>
        <taxon>Arthrobacter</taxon>
    </lineage>
</organism>
<sequence length="576" mass="61085">MSSLHTEPAPPAFLYEPPPVESTPTTKTNLYFRRLGPRVRIGLCQLPLTVIVIGIVLAAPSVWPGLLNLPWFQLGLAIHAALFLACWLIPWERLPQAAPLIIPVGDILAIAVTRNSGLEILPGLGALAVFPVIWLAASGILGWLAVLMSFVGPLLIVGFPLLAKLPDVTAAELSGTVFLPVTLLSVALAVRFATANVALQQRQLMKKDAILRELLKSSKERERLLHTVLDTIDVGVVAVNAEGETILTNHQQNLLHRLALPSGSSGTDESALALFGQDQRTVLPEAKRPVRRAVDGESFADYLIWIGQGSDQRALSTAARAMKSDSGEFGGAVIASSDVTGLVEAIAAKDDLIANVSHELRTPLTSILGNLELAQDSGDEVPQRTAYYLDIAHNNAERLLEIVSDLLLSASAALSIHPRRTDIAGLVDSSVGSLSAQARAGGIAIRVDVPSPLWAHTDPQRISQAIDNLLSNAIKYSPEGGTVTITARPDGDEVVLSVEDTGSGMTPADASRVFDKFFRARSARESEVPGTGLGLSITRAIVEGHGGTISCSSELGRGTRFTVTLPDHPAPADLPA</sequence>
<evidence type="ECO:0000256" key="3">
    <source>
        <dbReference type="ARBA" id="ARBA00012438"/>
    </source>
</evidence>
<feature type="transmembrane region" description="Helical" evidence="9">
    <location>
        <begin position="69"/>
        <end position="90"/>
    </location>
</feature>
<feature type="region of interest" description="Disordered" evidence="8">
    <location>
        <begin position="1"/>
        <end position="25"/>
    </location>
</feature>
<dbReference type="EMBL" id="SMTK01000003">
    <property type="protein sequence ID" value="TDK25346.1"/>
    <property type="molecule type" value="Genomic_DNA"/>
</dbReference>
<dbReference type="PROSITE" id="PS50109">
    <property type="entry name" value="HIS_KIN"/>
    <property type="match status" value="1"/>
</dbReference>
<gene>
    <name evidence="11" type="ORF">E2F48_08710</name>
</gene>
<dbReference type="OrthoDB" id="9757990at2"/>
<dbReference type="SUPFAM" id="SSF47384">
    <property type="entry name" value="Homodimeric domain of signal transducing histidine kinase"/>
    <property type="match status" value="1"/>
</dbReference>
<dbReference type="GO" id="GO:0000155">
    <property type="term" value="F:phosphorelay sensor kinase activity"/>
    <property type="evidence" value="ECO:0007669"/>
    <property type="project" value="InterPro"/>
</dbReference>
<accession>A0A4R5TW39</accession>
<keyword evidence="9" id="KW-1133">Transmembrane helix</keyword>
<evidence type="ECO:0000256" key="6">
    <source>
        <dbReference type="ARBA" id="ARBA00022777"/>
    </source>
</evidence>
<evidence type="ECO:0000256" key="9">
    <source>
        <dbReference type="SAM" id="Phobius"/>
    </source>
</evidence>
<name>A0A4R5TW39_9MICC</name>
<keyword evidence="7" id="KW-0902">Two-component regulatory system</keyword>
<dbReference type="SMART" id="SM00387">
    <property type="entry name" value="HATPase_c"/>
    <property type="match status" value="1"/>
</dbReference>
<dbReference type="InterPro" id="IPR050736">
    <property type="entry name" value="Sensor_HK_Regulatory"/>
</dbReference>
<dbReference type="SMART" id="SM00388">
    <property type="entry name" value="HisKA"/>
    <property type="match status" value="1"/>
</dbReference>
<keyword evidence="9" id="KW-0472">Membrane</keyword>
<dbReference type="InterPro" id="IPR004358">
    <property type="entry name" value="Sig_transdc_His_kin-like_C"/>
</dbReference>
<dbReference type="PANTHER" id="PTHR43711:SF1">
    <property type="entry name" value="HISTIDINE KINASE 1"/>
    <property type="match status" value="1"/>
</dbReference>
<evidence type="ECO:0000313" key="11">
    <source>
        <dbReference type="EMBL" id="TDK25346.1"/>
    </source>
</evidence>
<feature type="transmembrane region" description="Helical" evidence="9">
    <location>
        <begin position="144"/>
        <end position="165"/>
    </location>
</feature>
<dbReference type="InterPro" id="IPR003661">
    <property type="entry name" value="HisK_dim/P_dom"/>
</dbReference>
<reference evidence="11 12" key="1">
    <citation type="submission" date="2019-03" db="EMBL/GenBank/DDBJ databases">
        <title>Arthrobacter sp. nov., an bacterium isolated from biocrust in Mu Us Desert.</title>
        <authorList>
            <person name="Lixiong L."/>
        </authorList>
    </citation>
    <scope>NUCLEOTIDE SEQUENCE [LARGE SCALE GENOMIC DNA]</scope>
    <source>
        <strain evidence="11 12">SLN-3</strain>
    </source>
</reference>
<keyword evidence="9" id="KW-0812">Transmembrane</keyword>
<dbReference type="InterPro" id="IPR036097">
    <property type="entry name" value="HisK_dim/P_sf"/>
</dbReference>
<dbReference type="FunFam" id="3.30.565.10:FF:000006">
    <property type="entry name" value="Sensor histidine kinase WalK"/>
    <property type="match status" value="1"/>
</dbReference>
<dbReference type="InterPro" id="IPR003594">
    <property type="entry name" value="HATPase_dom"/>
</dbReference>
<evidence type="ECO:0000256" key="2">
    <source>
        <dbReference type="ARBA" id="ARBA00004236"/>
    </source>
</evidence>
<dbReference type="Gene3D" id="1.10.287.130">
    <property type="match status" value="1"/>
</dbReference>
<dbReference type="PRINTS" id="PR00344">
    <property type="entry name" value="BCTRLSENSOR"/>
</dbReference>
<dbReference type="CDD" id="cd00075">
    <property type="entry name" value="HATPase"/>
    <property type="match status" value="1"/>
</dbReference>